<name>A0ABY8C3N9_9FIRM</name>
<protein>
    <recommendedName>
        <fullName evidence="6">Lipoprotein</fullName>
    </recommendedName>
</protein>
<evidence type="ECO:0000313" key="9">
    <source>
        <dbReference type="Proteomes" id="UP001220478"/>
    </source>
</evidence>
<dbReference type="SUPFAM" id="SSF53850">
    <property type="entry name" value="Periplasmic binding protein-like II"/>
    <property type="match status" value="1"/>
</dbReference>
<dbReference type="PIRSF" id="PIRSF002854">
    <property type="entry name" value="MetQ"/>
    <property type="match status" value="1"/>
</dbReference>
<accession>A0ABY8C3N9</accession>
<evidence type="ECO:0000256" key="2">
    <source>
        <dbReference type="ARBA" id="ARBA00022729"/>
    </source>
</evidence>
<evidence type="ECO:0000313" key="8">
    <source>
        <dbReference type="EMBL" id="WEG35292.1"/>
    </source>
</evidence>
<dbReference type="PANTHER" id="PTHR30429:SF0">
    <property type="entry name" value="METHIONINE-BINDING LIPOPROTEIN METQ"/>
    <property type="match status" value="1"/>
</dbReference>
<dbReference type="RefSeq" id="WP_315571378.1">
    <property type="nucleotide sequence ID" value="NZ_CP118868.1"/>
</dbReference>
<keyword evidence="9" id="KW-1185">Reference proteome</keyword>
<keyword evidence="4" id="KW-0564">Palmitate</keyword>
<keyword evidence="5 6" id="KW-0449">Lipoprotein</keyword>
<dbReference type="Gene3D" id="3.40.190.10">
    <property type="entry name" value="Periplasmic binding protein-like II"/>
    <property type="match status" value="2"/>
</dbReference>
<evidence type="ECO:0000256" key="7">
    <source>
        <dbReference type="SAM" id="SignalP"/>
    </source>
</evidence>
<reference evidence="8 9" key="1">
    <citation type="submission" date="2023-02" db="EMBL/GenBank/DDBJ databases">
        <title>Novel Oscillospiraceae bacterial genomes.</title>
        <authorList>
            <person name="Srinivasan S."/>
            <person name="Austin M.N."/>
            <person name="Fiedler T.L."/>
            <person name="Strenk S.M."/>
            <person name="Agnew K.J."/>
            <person name="Nagana Gowda G.A."/>
            <person name="Raftery D."/>
            <person name="Beamer M.A."/>
            <person name="Achilles S.L."/>
            <person name="Wiesenfeld H.C."/>
            <person name="Fredricks D.N."/>
            <person name="Hillier S.L."/>
        </authorList>
    </citation>
    <scope>NUCLEOTIDE SEQUENCE [LARGE SCALE GENOMIC DNA]</scope>
    <source>
        <strain evidence="8 9">CHIC02 1186E3-8</strain>
    </source>
</reference>
<organism evidence="8 9">
    <name type="scientific">Amygdalobacter indicium</name>
    <dbReference type="NCBI Taxonomy" id="3029272"/>
    <lineage>
        <taxon>Bacteria</taxon>
        <taxon>Bacillati</taxon>
        <taxon>Bacillota</taxon>
        <taxon>Clostridia</taxon>
        <taxon>Eubacteriales</taxon>
        <taxon>Oscillospiraceae</taxon>
        <taxon>Amygdalobacter</taxon>
    </lineage>
</organism>
<proteinExistence type="inferred from homology"/>
<dbReference type="Pfam" id="PF03180">
    <property type="entry name" value="Lipoprotein_9"/>
    <property type="match status" value="1"/>
</dbReference>
<gene>
    <name evidence="8" type="ORF">PYS61_05010</name>
</gene>
<dbReference type="InterPro" id="IPR004872">
    <property type="entry name" value="Lipoprotein_NlpA"/>
</dbReference>
<feature type="signal peptide" evidence="7">
    <location>
        <begin position="1"/>
        <end position="21"/>
    </location>
</feature>
<dbReference type="PANTHER" id="PTHR30429">
    <property type="entry name" value="D-METHIONINE-BINDING LIPOPROTEIN METQ"/>
    <property type="match status" value="1"/>
</dbReference>
<comment type="similarity">
    <text evidence="6">Belongs to the nlpA lipoprotein family.</text>
</comment>
<keyword evidence="2 7" id="KW-0732">Signal</keyword>
<sequence>MKLKKVLFATLAVALGLNLVACQKSVKNTGTEKKTETSAQTKVKATDSKSGVETVTLKIAASATPHADILKYAQGVLDASSTNKRVKLDIKVFEDYVLPNKVTEDGTVDVNYFQHEPFLKDFNEKNGTHIVTLKKIHYEPFGLFGGKQKSLDNLKDGATIAVPNDGTNEGRALRLLESAGLIKLKQDAGFNLTKQDIVENPHKLKIEEVEAAQVPKVLPDVDYGVINGNFALLANLNVSKDALLVEKSKDAINEFANLLAVKKGNENLPGLKELVEALNSKTVRDYVAEKYKGSVIMLDK</sequence>
<evidence type="ECO:0000256" key="6">
    <source>
        <dbReference type="PIRNR" id="PIRNR002854"/>
    </source>
</evidence>
<feature type="chain" id="PRO_5045623059" description="Lipoprotein" evidence="7">
    <location>
        <begin position="22"/>
        <end position="300"/>
    </location>
</feature>
<dbReference type="Proteomes" id="UP001220478">
    <property type="component" value="Chromosome"/>
</dbReference>
<dbReference type="EMBL" id="CP118868">
    <property type="protein sequence ID" value="WEG35292.1"/>
    <property type="molecule type" value="Genomic_DNA"/>
</dbReference>
<comment type="subcellular location">
    <subcellularLocation>
        <location evidence="1">Membrane</location>
        <topology evidence="1">Lipid-anchor</topology>
    </subcellularLocation>
</comment>
<evidence type="ECO:0000256" key="5">
    <source>
        <dbReference type="ARBA" id="ARBA00023288"/>
    </source>
</evidence>
<evidence type="ECO:0000256" key="3">
    <source>
        <dbReference type="ARBA" id="ARBA00023136"/>
    </source>
</evidence>
<evidence type="ECO:0000256" key="1">
    <source>
        <dbReference type="ARBA" id="ARBA00004635"/>
    </source>
</evidence>
<keyword evidence="3" id="KW-0472">Membrane</keyword>
<evidence type="ECO:0000256" key="4">
    <source>
        <dbReference type="ARBA" id="ARBA00023139"/>
    </source>
</evidence>